<dbReference type="Proteomes" id="UP000478052">
    <property type="component" value="Unassembled WGS sequence"/>
</dbReference>
<feature type="non-terminal residue" evidence="1">
    <location>
        <position position="1"/>
    </location>
</feature>
<name>A0A6G0YJE9_APHCR</name>
<protein>
    <submittedName>
        <fullName evidence="1">Uncharacterized protein</fullName>
    </submittedName>
</protein>
<comment type="caution">
    <text evidence="1">The sequence shown here is derived from an EMBL/GenBank/DDBJ whole genome shotgun (WGS) entry which is preliminary data.</text>
</comment>
<proteinExistence type="predicted"/>
<dbReference type="EMBL" id="VUJU01003681">
    <property type="protein sequence ID" value="KAF0757083.1"/>
    <property type="molecule type" value="Genomic_DNA"/>
</dbReference>
<evidence type="ECO:0000313" key="2">
    <source>
        <dbReference type="Proteomes" id="UP000478052"/>
    </source>
</evidence>
<reference evidence="1 2" key="1">
    <citation type="submission" date="2019-08" db="EMBL/GenBank/DDBJ databases">
        <title>Whole genome of Aphis craccivora.</title>
        <authorList>
            <person name="Voronova N.V."/>
            <person name="Shulinski R.S."/>
            <person name="Bandarenka Y.V."/>
            <person name="Zhorov D.G."/>
            <person name="Warner D."/>
        </authorList>
    </citation>
    <scope>NUCLEOTIDE SEQUENCE [LARGE SCALE GENOMIC DNA]</scope>
    <source>
        <strain evidence="1">180601</strain>
        <tissue evidence="1">Whole Body</tissue>
    </source>
</reference>
<organism evidence="1 2">
    <name type="scientific">Aphis craccivora</name>
    <name type="common">Cowpea aphid</name>
    <dbReference type="NCBI Taxonomy" id="307492"/>
    <lineage>
        <taxon>Eukaryota</taxon>
        <taxon>Metazoa</taxon>
        <taxon>Ecdysozoa</taxon>
        <taxon>Arthropoda</taxon>
        <taxon>Hexapoda</taxon>
        <taxon>Insecta</taxon>
        <taxon>Pterygota</taxon>
        <taxon>Neoptera</taxon>
        <taxon>Paraneoptera</taxon>
        <taxon>Hemiptera</taxon>
        <taxon>Sternorrhyncha</taxon>
        <taxon>Aphidomorpha</taxon>
        <taxon>Aphidoidea</taxon>
        <taxon>Aphididae</taxon>
        <taxon>Aphidini</taxon>
        <taxon>Aphis</taxon>
        <taxon>Aphis</taxon>
    </lineage>
</organism>
<evidence type="ECO:0000313" key="1">
    <source>
        <dbReference type="EMBL" id="KAF0757083.1"/>
    </source>
</evidence>
<sequence>DIIKYVPIKTYFFKTEEDICILFKTNKIQFKSSVYEIISKNINKISLECNCFHSTDCVLVEANVSNLNINHEAGFSITRNDNETTDVVFKNVINEIYEFFSSFIQFLNKDDRILIIDGLVIENTTDSVSKDLIAVQSHKNTPVILLKSSLLPLEKTNLLQNKNLAKIISPGIYLLFGDVKKIIKYTDEDFMLLRIQSYDKCYIRVRKYPYSIHNFNNISKYEKTNGVKSDLFSYKVDILIKKPCKDFLSLISGQQVILYNVKVIHSNKSDTYSLYVNGKSTNLKAHKVIPQLEEIPTAQNYLAEPSLNDKVSNLPPCPKFLKLKPNKIGNHIIEIGSSRNKYINNNDEAQKNDNYQHNKKMKLNHPTLDQVQQYDKKLFPPASSLCIDETKDIDKNDLPIKISDVSGMSFSSDNSQNSLDSTNKNNLEVLSVNNFRCIGPCKPICIEPFLNDDHNYINLVSGYCAKCITFTPMSFLIPRIDNINSEYKCLSCSNVLFLTFFFKLNFLYGENFSKSIGLQCYKEKAIDLIKELTNKDIKVKEYLSHYSYRQIVVNAIKNFICEQNNTYIVFYDLPSDNVHILISLNDTVDLKIETILVIVECSLETKEYIKKKEDFTDIKPNRTAKTYLKHGAMPVLPEMLNSTD</sequence>
<dbReference type="OrthoDB" id="6599202at2759"/>
<gene>
    <name evidence="1" type="ORF">FWK35_00012165</name>
</gene>
<dbReference type="AlphaFoldDB" id="A0A6G0YJE9"/>
<keyword evidence="2" id="KW-1185">Reference proteome</keyword>
<accession>A0A6G0YJE9</accession>